<dbReference type="OrthoDB" id="10522388at2759"/>
<evidence type="ECO:0000256" key="1">
    <source>
        <dbReference type="SAM" id="SignalP"/>
    </source>
</evidence>
<dbReference type="HOGENOM" id="CLU_2038971_0_0_1"/>
<sequence length="121" mass="13799">MVSFFSIVYLIHLVSSHRLRCARYSTYYALEVGNAVDIRGGYGSRCDVRLRVVILTILPFPFVSSQTSTTPFLHLSPCGIITLVQMGKKVCFIDYMYGWSFFSRLIPSSYFTSMSFLLVHC</sequence>
<organism evidence="2 3">
    <name type="scientific">Pisolithus microcarpus 441</name>
    <dbReference type="NCBI Taxonomy" id="765257"/>
    <lineage>
        <taxon>Eukaryota</taxon>
        <taxon>Fungi</taxon>
        <taxon>Dikarya</taxon>
        <taxon>Basidiomycota</taxon>
        <taxon>Agaricomycotina</taxon>
        <taxon>Agaricomycetes</taxon>
        <taxon>Agaricomycetidae</taxon>
        <taxon>Boletales</taxon>
        <taxon>Sclerodermatineae</taxon>
        <taxon>Pisolithaceae</taxon>
        <taxon>Pisolithus</taxon>
    </lineage>
</organism>
<evidence type="ECO:0008006" key="4">
    <source>
        <dbReference type="Google" id="ProtNLM"/>
    </source>
</evidence>
<gene>
    <name evidence="2" type="ORF">PISMIDRAFT_621799</name>
</gene>
<feature type="chain" id="PRO_5002206542" description="Secreted protein" evidence="1">
    <location>
        <begin position="17"/>
        <end position="121"/>
    </location>
</feature>
<dbReference type="Proteomes" id="UP000054018">
    <property type="component" value="Unassembled WGS sequence"/>
</dbReference>
<dbReference type="EMBL" id="KN833781">
    <property type="protein sequence ID" value="KIK19615.1"/>
    <property type="molecule type" value="Genomic_DNA"/>
</dbReference>
<evidence type="ECO:0000313" key="3">
    <source>
        <dbReference type="Proteomes" id="UP000054018"/>
    </source>
</evidence>
<accession>A0A0C9Y4J1</accession>
<keyword evidence="3" id="KW-1185">Reference proteome</keyword>
<protein>
    <recommendedName>
        <fullName evidence="4">Secreted protein</fullName>
    </recommendedName>
</protein>
<dbReference type="AlphaFoldDB" id="A0A0C9Y4J1"/>
<reference evidence="3" key="2">
    <citation type="submission" date="2015-01" db="EMBL/GenBank/DDBJ databases">
        <title>Evolutionary Origins and Diversification of the Mycorrhizal Mutualists.</title>
        <authorList>
            <consortium name="DOE Joint Genome Institute"/>
            <consortium name="Mycorrhizal Genomics Consortium"/>
            <person name="Kohler A."/>
            <person name="Kuo A."/>
            <person name="Nagy L.G."/>
            <person name="Floudas D."/>
            <person name="Copeland A."/>
            <person name="Barry K.W."/>
            <person name="Cichocki N."/>
            <person name="Veneault-Fourrey C."/>
            <person name="LaButti K."/>
            <person name="Lindquist E.A."/>
            <person name="Lipzen A."/>
            <person name="Lundell T."/>
            <person name="Morin E."/>
            <person name="Murat C."/>
            <person name="Riley R."/>
            <person name="Ohm R."/>
            <person name="Sun H."/>
            <person name="Tunlid A."/>
            <person name="Henrissat B."/>
            <person name="Grigoriev I.V."/>
            <person name="Hibbett D.S."/>
            <person name="Martin F."/>
        </authorList>
    </citation>
    <scope>NUCLEOTIDE SEQUENCE [LARGE SCALE GENOMIC DNA]</scope>
    <source>
        <strain evidence="3">441</strain>
    </source>
</reference>
<keyword evidence="1" id="KW-0732">Signal</keyword>
<evidence type="ECO:0000313" key="2">
    <source>
        <dbReference type="EMBL" id="KIK19615.1"/>
    </source>
</evidence>
<feature type="signal peptide" evidence="1">
    <location>
        <begin position="1"/>
        <end position="16"/>
    </location>
</feature>
<proteinExistence type="predicted"/>
<reference evidence="2 3" key="1">
    <citation type="submission" date="2014-04" db="EMBL/GenBank/DDBJ databases">
        <authorList>
            <consortium name="DOE Joint Genome Institute"/>
            <person name="Kuo A."/>
            <person name="Kohler A."/>
            <person name="Costa M.D."/>
            <person name="Nagy L.G."/>
            <person name="Floudas D."/>
            <person name="Copeland A."/>
            <person name="Barry K.W."/>
            <person name="Cichocki N."/>
            <person name="Veneault-Fourrey C."/>
            <person name="LaButti K."/>
            <person name="Lindquist E.A."/>
            <person name="Lipzen A."/>
            <person name="Lundell T."/>
            <person name="Morin E."/>
            <person name="Murat C."/>
            <person name="Sun H."/>
            <person name="Tunlid A."/>
            <person name="Henrissat B."/>
            <person name="Grigoriev I.V."/>
            <person name="Hibbett D.S."/>
            <person name="Martin F."/>
            <person name="Nordberg H.P."/>
            <person name="Cantor M.N."/>
            <person name="Hua S.X."/>
        </authorList>
    </citation>
    <scope>NUCLEOTIDE SEQUENCE [LARGE SCALE GENOMIC DNA]</scope>
    <source>
        <strain evidence="2 3">441</strain>
    </source>
</reference>
<name>A0A0C9Y4J1_9AGAM</name>